<keyword evidence="3" id="KW-0547">Nucleotide-binding</keyword>
<gene>
    <name evidence="6" type="ORF">ADUPG1_011779</name>
</gene>
<sequence length="499" mass="57525">MSDKKSKKVVKFRSHFANTIRDVMKSYPGWVETLGSDWDFIWSGVEWIREHFDSVRFLPHQRVNHFRNHYEISRKDHMVKNIKRMQKALQKAGKPEQHDFSFYPATFVLPKDYSLLVEEYRKSKGDVWIMKPVGRAQGKGIFLFSKISAISAWKRDLHWDPTPKSSDTPTYVCQKYLANPLLVGGRKFDLRIYVLVTSYSPLTVWLCRTGFGRFSYHRYTTDKASLSSVSVHLTNVAIQKKDSAYRDDLAGSKWDLKTVRHYVTNRFGRVQADKLFVEMEKLIIRSLQSVSKIIVQDNHCFELYGYDVLIDADLKPWLIEINASPSLTADTKGDYKLKEAMLHDMITVVDMFGELPADVEEVGCWDLIYDEKKALGGTQGKSDIRPWLIEINASPSLTADTKGDYKLKEAMLHDMITVVDMFGELPADVEEVGCWDLIYDEKKALGGTQGKSDIRVRGREMLDLNCGWIRRGISFLGCDDDRARRLRQLEKKIASSKMK</sequence>
<dbReference type="InterPro" id="IPR004344">
    <property type="entry name" value="TTL/TTLL_fam"/>
</dbReference>
<keyword evidence="7" id="KW-1185">Reference proteome</keyword>
<dbReference type="Pfam" id="PF03133">
    <property type="entry name" value="TTL"/>
    <property type="match status" value="2"/>
</dbReference>
<proteinExistence type="inferred from homology"/>
<dbReference type="Proteomes" id="UP001057375">
    <property type="component" value="Unassembled WGS sequence"/>
</dbReference>
<protein>
    <recommendedName>
        <fullName evidence="5">Tubulin--tyrosine ligase-like protein 9</fullName>
    </recommendedName>
</protein>
<comment type="similarity">
    <text evidence="1">Belongs to the tubulin--tyrosine ligase family.</text>
</comment>
<evidence type="ECO:0000256" key="5">
    <source>
        <dbReference type="ARBA" id="ARBA00030445"/>
    </source>
</evidence>
<evidence type="ECO:0000256" key="3">
    <source>
        <dbReference type="ARBA" id="ARBA00022741"/>
    </source>
</evidence>
<evidence type="ECO:0000313" key="6">
    <source>
        <dbReference type="EMBL" id="GKT20875.1"/>
    </source>
</evidence>
<keyword evidence="4" id="KW-0067">ATP-binding</keyword>
<dbReference type="EMBL" id="BQXS01012273">
    <property type="protein sequence ID" value="GKT20875.1"/>
    <property type="molecule type" value="Genomic_DNA"/>
</dbReference>
<name>A0ABQ5JX51_9EUKA</name>
<dbReference type="SUPFAM" id="SSF56059">
    <property type="entry name" value="Glutathione synthetase ATP-binding domain-like"/>
    <property type="match status" value="1"/>
</dbReference>
<reference evidence="6" key="1">
    <citation type="submission" date="2022-03" db="EMBL/GenBank/DDBJ databases">
        <title>Draft genome sequence of Aduncisulcus paluster, a free-living microaerophilic Fornicata.</title>
        <authorList>
            <person name="Yuyama I."/>
            <person name="Kume K."/>
            <person name="Tamura T."/>
            <person name="Inagaki Y."/>
            <person name="Hashimoto T."/>
        </authorList>
    </citation>
    <scope>NUCLEOTIDE SEQUENCE</scope>
    <source>
        <strain evidence="6">NY0171</strain>
    </source>
</reference>
<evidence type="ECO:0000313" key="7">
    <source>
        <dbReference type="Proteomes" id="UP001057375"/>
    </source>
</evidence>
<comment type="caution">
    <text evidence="6">The sequence shown here is derived from an EMBL/GenBank/DDBJ whole genome shotgun (WGS) entry which is preliminary data.</text>
</comment>
<dbReference type="Gene3D" id="3.30.470.20">
    <property type="entry name" value="ATP-grasp fold, B domain"/>
    <property type="match status" value="2"/>
</dbReference>
<evidence type="ECO:0000256" key="4">
    <source>
        <dbReference type="ARBA" id="ARBA00022840"/>
    </source>
</evidence>
<evidence type="ECO:0000256" key="1">
    <source>
        <dbReference type="ARBA" id="ARBA00006820"/>
    </source>
</evidence>
<dbReference type="PROSITE" id="PS51221">
    <property type="entry name" value="TTL"/>
    <property type="match status" value="1"/>
</dbReference>
<dbReference type="PANTHER" id="PTHR12241">
    <property type="entry name" value="TUBULIN POLYGLUTAMYLASE"/>
    <property type="match status" value="1"/>
</dbReference>
<evidence type="ECO:0000256" key="2">
    <source>
        <dbReference type="ARBA" id="ARBA00022598"/>
    </source>
</evidence>
<dbReference type="PANTHER" id="PTHR12241:SF39">
    <property type="entry name" value="TUBULIN POLYGLUTAMYLASE TTLL9-RELATED"/>
    <property type="match status" value="1"/>
</dbReference>
<accession>A0ABQ5JX51</accession>
<organism evidence="6 7">
    <name type="scientific">Aduncisulcus paluster</name>
    <dbReference type="NCBI Taxonomy" id="2918883"/>
    <lineage>
        <taxon>Eukaryota</taxon>
        <taxon>Metamonada</taxon>
        <taxon>Carpediemonas-like organisms</taxon>
        <taxon>Aduncisulcus</taxon>
    </lineage>
</organism>
<keyword evidence="2" id="KW-0436">Ligase</keyword>